<feature type="repeat" description="PPR" evidence="1">
    <location>
        <begin position="540"/>
        <end position="574"/>
    </location>
</feature>
<feature type="chain" id="PRO_5042219763" description="SAP domain-containing protein" evidence="2">
    <location>
        <begin position="23"/>
        <end position="723"/>
    </location>
</feature>
<dbReference type="Proteomes" id="UP001054902">
    <property type="component" value="Unassembled WGS sequence"/>
</dbReference>
<accession>A0AAD3CX98</accession>
<dbReference type="PROSITE" id="PS50800">
    <property type="entry name" value="SAP"/>
    <property type="match status" value="1"/>
</dbReference>
<keyword evidence="2" id="KW-0732">Signal</keyword>
<dbReference type="PANTHER" id="PTHR47938:SF48">
    <property type="entry name" value="SAP DOMAIN-CONTAINING PROTEIN"/>
    <property type="match status" value="1"/>
</dbReference>
<feature type="signal peptide" evidence="2">
    <location>
        <begin position="1"/>
        <end position="22"/>
    </location>
</feature>
<name>A0AAD3CX98_9STRA</name>
<dbReference type="AlphaFoldDB" id="A0AAD3CX98"/>
<dbReference type="EMBL" id="BLLK01000045">
    <property type="protein sequence ID" value="GFH52289.1"/>
    <property type="molecule type" value="Genomic_DNA"/>
</dbReference>
<evidence type="ECO:0000256" key="1">
    <source>
        <dbReference type="PROSITE-ProRule" id="PRU00708"/>
    </source>
</evidence>
<dbReference type="Pfam" id="PF13041">
    <property type="entry name" value="PPR_2"/>
    <property type="match status" value="1"/>
</dbReference>
<dbReference type="NCBIfam" id="TIGR00756">
    <property type="entry name" value="PPR"/>
    <property type="match status" value="1"/>
</dbReference>
<keyword evidence="5" id="KW-1185">Reference proteome</keyword>
<dbReference type="PROSITE" id="PS51375">
    <property type="entry name" value="PPR"/>
    <property type="match status" value="1"/>
</dbReference>
<dbReference type="Pfam" id="PF01535">
    <property type="entry name" value="PPR"/>
    <property type="match status" value="1"/>
</dbReference>
<reference evidence="4 5" key="1">
    <citation type="journal article" date="2021" name="Sci. Rep.">
        <title>The genome of the diatom Chaetoceros tenuissimus carries an ancient integrated fragment of an extant virus.</title>
        <authorList>
            <person name="Hongo Y."/>
            <person name="Kimura K."/>
            <person name="Takaki Y."/>
            <person name="Yoshida Y."/>
            <person name="Baba S."/>
            <person name="Kobayashi G."/>
            <person name="Nagasaki K."/>
            <person name="Hano T."/>
            <person name="Tomaru Y."/>
        </authorList>
    </citation>
    <scope>NUCLEOTIDE SEQUENCE [LARGE SCALE GENOMIC DNA]</scope>
    <source>
        <strain evidence="4 5">NIES-3715</strain>
    </source>
</reference>
<dbReference type="Gene3D" id="1.25.40.10">
    <property type="entry name" value="Tetratricopeptide repeat domain"/>
    <property type="match status" value="2"/>
</dbReference>
<dbReference type="InterPro" id="IPR011990">
    <property type="entry name" value="TPR-like_helical_dom_sf"/>
</dbReference>
<evidence type="ECO:0000313" key="5">
    <source>
        <dbReference type="Proteomes" id="UP001054902"/>
    </source>
</evidence>
<gene>
    <name evidence="4" type="ORF">CTEN210_08765</name>
</gene>
<comment type="caution">
    <text evidence="4">The sequence shown here is derived from an EMBL/GenBank/DDBJ whole genome shotgun (WGS) entry which is preliminary data.</text>
</comment>
<dbReference type="SMART" id="SM00513">
    <property type="entry name" value="SAP"/>
    <property type="match status" value="1"/>
</dbReference>
<protein>
    <recommendedName>
        <fullName evidence="3">SAP domain-containing protein</fullName>
    </recommendedName>
</protein>
<proteinExistence type="predicted"/>
<dbReference type="GO" id="GO:0003729">
    <property type="term" value="F:mRNA binding"/>
    <property type="evidence" value="ECO:0007669"/>
    <property type="project" value="TreeGrafter"/>
</dbReference>
<dbReference type="PANTHER" id="PTHR47938">
    <property type="entry name" value="RESPIRATORY COMPLEX I CHAPERONE (CIA84), PUTATIVE (AFU_ORTHOLOGUE AFUA_2G06020)-RELATED"/>
    <property type="match status" value="1"/>
</dbReference>
<evidence type="ECO:0000256" key="2">
    <source>
        <dbReference type="SAM" id="SignalP"/>
    </source>
</evidence>
<organism evidence="4 5">
    <name type="scientific">Chaetoceros tenuissimus</name>
    <dbReference type="NCBI Taxonomy" id="426638"/>
    <lineage>
        <taxon>Eukaryota</taxon>
        <taxon>Sar</taxon>
        <taxon>Stramenopiles</taxon>
        <taxon>Ochrophyta</taxon>
        <taxon>Bacillariophyta</taxon>
        <taxon>Coscinodiscophyceae</taxon>
        <taxon>Chaetocerotophycidae</taxon>
        <taxon>Chaetocerotales</taxon>
        <taxon>Chaetocerotaceae</taxon>
        <taxon>Chaetoceros</taxon>
    </lineage>
</organism>
<evidence type="ECO:0000259" key="3">
    <source>
        <dbReference type="PROSITE" id="PS50800"/>
    </source>
</evidence>
<dbReference type="InterPro" id="IPR003034">
    <property type="entry name" value="SAP_dom"/>
</dbReference>
<evidence type="ECO:0000313" key="4">
    <source>
        <dbReference type="EMBL" id="GFH52289.1"/>
    </source>
</evidence>
<dbReference type="InterPro" id="IPR002885">
    <property type="entry name" value="PPR_rpt"/>
</dbReference>
<sequence length="723" mass="77987">MKLTLSLATAVALLGNESTVQAFLPSSNRAAQLTKVIHADLISKQHLSMATEEEQIVQTELNFDVVNKLPYRQLQKECKSRGLAANGSTAVLRTRLLEDLGIVTAKEEECDIKNDEEACPPEDIAFVDESDPDFDFKALVSEINEKASVGHWKAATRKLKKLSKRYATPEKPVPVETYLAVLDACLADRLHGARASEPARKILEEMSENGYTIPATIGNQCVLNTLGNGPNGTHDGCGGIDTALAMLAALESSPSGSDMITVDTYGAVVSALSNDGAVEEAVLLLRAMVVEHSFTPPLSVFSDAAHAAAKTDDMAETVLQVLTLAKAAGYILDNIASADAGRELLASGVIAAEKMDNLPLGLRLLTAASKAEGCAPDRGDDLVASISSASQRACTLIHRKAIDTAVADDNWKLAVKLEKLMVTRSLTPSTAVLRKVVGVCTKMEKSKKATEILLDWVERFEDGKADKPPLSVFNNVLNACEVCGEEDLTLGVLEAMKKVHESEGNIVTSNIALKRLAKLGNLMAVEGLIIGMLQSGLEPNVVTYTTAIGACVKAEDSAMAVEWLRRMRSRNVMPNYHTYNTVLAACLDGKLESTMRGSTVATEMLQDVEKELTIGTKGSSEYVSVLPDAYTKVLARSLMKQLRENWRADEINMQVAKSTVRVPLLKLVDFDKSEAAKEAQARKEKLASAMAELGEDVELDSENMNEDLAKVVAMAKAHRTMEV</sequence>
<feature type="domain" description="SAP" evidence="3">
    <location>
        <begin position="66"/>
        <end position="100"/>
    </location>
</feature>